<evidence type="ECO:0000256" key="1">
    <source>
        <dbReference type="SAM" id="Phobius"/>
    </source>
</evidence>
<keyword evidence="1" id="KW-1133">Transmembrane helix</keyword>
<dbReference type="Pfam" id="PF25852">
    <property type="entry name" value="DUF6242_C"/>
    <property type="match status" value="1"/>
</dbReference>
<feature type="transmembrane region" description="Helical" evidence="1">
    <location>
        <begin position="381"/>
        <end position="399"/>
    </location>
</feature>
<comment type="caution">
    <text evidence="3">The sequence shown here is derived from an EMBL/GenBank/DDBJ whole genome shotgun (WGS) entry which is preliminary data.</text>
</comment>
<evidence type="ECO:0000259" key="2">
    <source>
        <dbReference type="Pfam" id="PF25852"/>
    </source>
</evidence>
<protein>
    <recommendedName>
        <fullName evidence="2">DUF6242 domain-containing protein</fullName>
    </recommendedName>
</protein>
<dbReference type="EMBL" id="LIAE01008619">
    <property type="protein sequence ID" value="PAV73368.1"/>
    <property type="molecule type" value="Genomic_DNA"/>
</dbReference>
<dbReference type="InterPro" id="IPR058667">
    <property type="entry name" value="DUF6242_C"/>
</dbReference>
<evidence type="ECO:0000313" key="4">
    <source>
        <dbReference type="Proteomes" id="UP000218231"/>
    </source>
</evidence>
<dbReference type="AlphaFoldDB" id="A0A2A2KHL1"/>
<keyword evidence="1" id="KW-0812">Transmembrane</keyword>
<gene>
    <name evidence="3" type="ORF">WR25_26589</name>
</gene>
<evidence type="ECO:0000313" key="3">
    <source>
        <dbReference type="EMBL" id="PAV73368.1"/>
    </source>
</evidence>
<proteinExistence type="predicted"/>
<dbReference type="Proteomes" id="UP000218231">
    <property type="component" value="Unassembled WGS sequence"/>
</dbReference>
<accession>A0A2A2KHL1</accession>
<name>A0A2A2KHL1_9BILA</name>
<keyword evidence="1" id="KW-0472">Membrane</keyword>
<feature type="transmembrane region" description="Helical" evidence="1">
    <location>
        <begin position="411"/>
        <end position="431"/>
    </location>
</feature>
<sequence length="459" mass="49602">MDNANSASQTLQDLWTQVDPVENTGMLRRVVFAQGKFYAAGGNGLPTTTQLVTGDATGTAWTKLKGAVTSDSGKVLNELYWNGLGTTLQGLSQSGNVVQGSIARPLRDWTDLTAAARAYVDLHGIVYYQPIYGDIATWILVGSNGKVFSRYEDWSGTVERTTTFTSSETVYCVNVIGVFVLIAGSNGKLLSAVKMPTGNPQSFATRTSTFGTSTILSMKLCNGKMFIVGADGKMAYSSDGLTWTAVEDTSFGGTIIRDIAYGNGKYVAVGDGGKTAVSEDGIGWVQQANTFAGTDIRSVAYEWPLFTPQRNDYVVSNNAICCPHCQGQNVQLLSVIHAAGTTRIQATHQTNSSYGPVTIETTGRHQTDLAASVGPPPGKRLLGPVIMTGVGIIILYDGLKLINTYWGVDWTRFFIGATLATIGVIGFVRHWKFNVAQYDKLEEWRRTWLCHACATRFQP</sequence>
<feature type="domain" description="DUF6242" evidence="2">
    <location>
        <begin position="163"/>
        <end position="286"/>
    </location>
</feature>
<reference evidence="3 4" key="1">
    <citation type="journal article" date="2017" name="Curr. Biol.">
        <title>Genome architecture and evolution of a unichromosomal asexual nematode.</title>
        <authorList>
            <person name="Fradin H."/>
            <person name="Zegar C."/>
            <person name="Gutwein M."/>
            <person name="Lucas J."/>
            <person name="Kovtun M."/>
            <person name="Corcoran D."/>
            <person name="Baugh L.R."/>
            <person name="Kiontke K."/>
            <person name="Gunsalus K."/>
            <person name="Fitch D.H."/>
            <person name="Piano F."/>
        </authorList>
    </citation>
    <scope>NUCLEOTIDE SEQUENCE [LARGE SCALE GENOMIC DNA]</scope>
    <source>
        <strain evidence="3">PF1309</strain>
    </source>
</reference>
<organism evidence="3 4">
    <name type="scientific">Diploscapter pachys</name>
    <dbReference type="NCBI Taxonomy" id="2018661"/>
    <lineage>
        <taxon>Eukaryota</taxon>
        <taxon>Metazoa</taxon>
        <taxon>Ecdysozoa</taxon>
        <taxon>Nematoda</taxon>
        <taxon>Chromadorea</taxon>
        <taxon>Rhabditida</taxon>
        <taxon>Rhabditina</taxon>
        <taxon>Rhabditomorpha</taxon>
        <taxon>Rhabditoidea</taxon>
        <taxon>Rhabditidae</taxon>
        <taxon>Diploscapter</taxon>
    </lineage>
</organism>
<keyword evidence="4" id="KW-1185">Reference proteome</keyword>